<evidence type="ECO:0000313" key="1">
    <source>
        <dbReference type="EMBL" id="CAE6405587.1"/>
    </source>
</evidence>
<protein>
    <submittedName>
        <fullName evidence="1">Uncharacterized protein</fullName>
    </submittedName>
</protein>
<organism evidence="1 2">
    <name type="scientific">Rhizoctonia solani</name>
    <dbReference type="NCBI Taxonomy" id="456999"/>
    <lineage>
        <taxon>Eukaryota</taxon>
        <taxon>Fungi</taxon>
        <taxon>Dikarya</taxon>
        <taxon>Basidiomycota</taxon>
        <taxon>Agaricomycotina</taxon>
        <taxon>Agaricomycetes</taxon>
        <taxon>Cantharellales</taxon>
        <taxon>Ceratobasidiaceae</taxon>
        <taxon>Rhizoctonia</taxon>
    </lineage>
</organism>
<comment type="caution">
    <text evidence="1">The sequence shown here is derived from an EMBL/GenBank/DDBJ whole genome shotgun (WGS) entry which is preliminary data.</text>
</comment>
<accession>A0A8H3A532</accession>
<name>A0A8H3A532_9AGAM</name>
<sequence length="93" mass="10018">MNGDSGIEERREVNCFTALREAINSRITGWRPVPSATRIAYTATALSTFQAPDPDSWTSARPSRKPKVAKIVARIDLGVLGVSCGRGGMTGLR</sequence>
<evidence type="ECO:0000313" key="2">
    <source>
        <dbReference type="Proteomes" id="UP000663831"/>
    </source>
</evidence>
<dbReference type="EMBL" id="CAJMWV010000585">
    <property type="protein sequence ID" value="CAE6405587.1"/>
    <property type="molecule type" value="Genomic_DNA"/>
</dbReference>
<reference evidence="1" key="1">
    <citation type="submission" date="2021-01" db="EMBL/GenBank/DDBJ databases">
        <authorList>
            <person name="Kaushik A."/>
        </authorList>
    </citation>
    <scope>NUCLEOTIDE SEQUENCE</scope>
    <source>
        <strain evidence="1">AG3-1AP</strain>
    </source>
</reference>
<proteinExistence type="predicted"/>
<dbReference type="Proteomes" id="UP000663831">
    <property type="component" value="Unassembled WGS sequence"/>
</dbReference>
<gene>
    <name evidence="1" type="ORF">RDB_LOCUS17855</name>
</gene>
<dbReference type="AlphaFoldDB" id="A0A8H3A532"/>